<dbReference type="PANTHER" id="PTHR13285">
    <property type="entry name" value="ACYLTRANSFERASE"/>
    <property type="match status" value="1"/>
</dbReference>
<feature type="transmembrane region" description="Helical" evidence="14">
    <location>
        <begin position="29"/>
        <end position="54"/>
    </location>
</feature>
<sequence>MSFVSLTWAACLWLTIGLYWLAPREWRPWVLMGLSLGFMAVVDLLSAGLLVAAWGMTTVGIRVPQLTLPMLVGIGGVMVTVLVGFKLEVALDPQDFLTDVGIPLGLSYYTFRCLHVLIEKFKGTLGPATASELASYLFFVPTFVIGPIHRFRPFIRDQKRQRFDLDGIFTAAERIILGYVKIVVLSNLLTELMLGQIIGEVAADAPGFAAYLTIVQNGLNIYLQFSGHSDVAIGFAAALGFKVIENFDRPYLQPNISAFWRSWHISLSQWCREYIYGPVVARTRKPALGALVTMVVIGLWHEVSVRYMLWGAYHGLGIVVWQRFHDAFPPKESSSQSNLQKRLLHGASVLLTVHFVWFGFIVLTTPNLSDIPNEFLTVFGFGGH</sequence>
<dbReference type="AlphaFoldDB" id="A0A2T0WEV1"/>
<dbReference type="GO" id="GO:0016746">
    <property type="term" value="F:acyltransferase activity"/>
    <property type="evidence" value="ECO:0007669"/>
    <property type="project" value="UniProtKB-KW"/>
</dbReference>
<keyword evidence="8" id="KW-0016">Alginate biosynthesis</keyword>
<evidence type="ECO:0000256" key="10">
    <source>
        <dbReference type="ARBA" id="ARBA00023136"/>
    </source>
</evidence>
<comment type="caution">
    <text evidence="15">The sequence shown here is derived from an EMBL/GenBank/DDBJ whole genome shotgun (WGS) entry which is preliminary data.</text>
</comment>
<dbReference type="Proteomes" id="UP000238392">
    <property type="component" value="Unassembled WGS sequence"/>
</dbReference>
<dbReference type="InterPro" id="IPR051085">
    <property type="entry name" value="MB_O-acyltransferase"/>
</dbReference>
<keyword evidence="7 14" id="KW-0812">Transmembrane</keyword>
<keyword evidence="9 14" id="KW-1133">Transmembrane helix</keyword>
<evidence type="ECO:0000256" key="7">
    <source>
        <dbReference type="ARBA" id="ARBA00022692"/>
    </source>
</evidence>
<accession>A0A2T0WEV1</accession>
<dbReference type="OrthoDB" id="139172at2"/>
<keyword evidence="11 13" id="KW-0012">Acyltransferase</keyword>
<keyword evidence="10 13" id="KW-0472">Membrane</keyword>
<evidence type="ECO:0000256" key="1">
    <source>
        <dbReference type="ARBA" id="ARBA00004651"/>
    </source>
</evidence>
<dbReference type="PANTHER" id="PTHR13285:SF23">
    <property type="entry name" value="TEICHOIC ACID D-ALANYLTRANSFERASE"/>
    <property type="match status" value="1"/>
</dbReference>
<dbReference type="InterPro" id="IPR024194">
    <property type="entry name" value="Ac/AlaTfrase_AlgI/DltB"/>
</dbReference>
<evidence type="ECO:0000256" key="6">
    <source>
        <dbReference type="ARBA" id="ARBA00022679"/>
    </source>
</evidence>
<evidence type="ECO:0000256" key="13">
    <source>
        <dbReference type="PIRNR" id="PIRNR016636"/>
    </source>
</evidence>
<keyword evidence="6 13" id="KW-0808">Transferase</keyword>
<evidence type="ECO:0000256" key="14">
    <source>
        <dbReference type="SAM" id="Phobius"/>
    </source>
</evidence>
<evidence type="ECO:0000256" key="3">
    <source>
        <dbReference type="ARBA" id="ARBA00010323"/>
    </source>
</evidence>
<protein>
    <recommendedName>
        <fullName evidence="4">Probable alginate O-acetylase AlgI</fullName>
    </recommendedName>
    <alternativeName>
        <fullName evidence="12">Alginate biosynthesis protein AlgI</fullName>
    </alternativeName>
</protein>
<comment type="subcellular location">
    <subcellularLocation>
        <location evidence="1">Cell membrane</location>
        <topology evidence="1">Multi-pass membrane protein</topology>
    </subcellularLocation>
</comment>
<dbReference type="InterPro" id="IPR004299">
    <property type="entry name" value="MBOAT_fam"/>
</dbReference>
<evidence type="ECO:0000256" key="11">
    <source>
        <dbReference type="ARBA" id="ARBA00023315"/>
    </source>
</evidence>
<dbReference type="EMBL" id="PVTQ01000017">
    <property type="protein sequence ID" value="PRY85237.1"/>
    <property type="molecule type" value="Genomic_DNA"/>
</dbReference>
<evidence type="ECO:0000256" key="4">
    <source>
        <dbReference type="ARBA" id="ARBA00016084"/>
    </source>
</evidence>
<feature type="transmembrane region" description="Helical" evidence="14">
    <location>
        <begin position="6"/>
        <end position="22"/>
    </location>
</feature>
<comment type="pathway">
    <text evidence="2">Glycan biosynthesis; alginate biosynthesis.</text>
</comment>
<evidence type="ECO:0000256" key="8">
    <source>
        <dbReference type="ARBA" id="ARBA00022841"/>
    </source>
</evidence>
<evidence type="ECO:0000313" key="15">
    <source>
        <dbReference type="EMBL" id="PRY85237.1"/>
    </source>
</evidence>
<keyword evidence="5 13" id="KW-1003">Cell membrane</keyword>
<dbReference type="GO" id="GO:0042121">
    <property type="term" value="P:alginic acid biosynthetic process"/>
    <property type="evidence" value="ECO:0007669"/>
    <property type="project" value="UniProtKB-KW"/>
</dbReference>
<name>A0A2T0WEV1_9RHOB</name>
<evidence type="ECO:0000256" key="5">
    <source>
        <dbReference type="ARBA" id="ARBA00022475"/>
    </source>
</evidence>
<gene>
    <name evidence="15" type="ORF">CLV74_11762</name>
</gene>
<dbReference type="Pfam" id="PF03062">
    <property type="entry name" value="MBOAT"/>
    <property type="match status" value="1"/>
</dbReference>
<organism evidence="15 16">
    <name type="scientific">Donghicola tyrosinivorans</name>
    <dbReference type="NCBI Taxonomy" id="1652492"/>
    <lineage>
        <taxon>Bacteria</taxon>
        <taxon>Pseudomonadati</taxon>
        <taxon>Pseudomonadota</taxon>
        <taxon>Alphaproteobacteria</taxon>
        <taxon>Rhodobacterales</taxon>
        <taxon>Roseobacteraceae</taxon>
        <taxon>Donghicola</taxon>
    </lineage>
</organism>
<evidence type="ECO:0000256" key="12">
    <source>
        <dbReference type="ARBA" id="ARBA00031030"/>
    </source>
</evidence>
<comment type="similarity">
    <text evidence="3 13">Belongs to the membrane-bound acyltransferase family.</text>
</comment>
<keyword evidence="16" id="KW-1185">Reference proteome</keyword>
<reference evidence="15 16" key="1">
    <citation type="submission" date="2018-03" db="EMBL/GenBank/DDBJ databases">
        <title>Genomic Encyclopedia of Archaeal and Bacterial Type Strains, Phase II (KMG-II): from individual species to whole genera.</title>
        <authorList>
            <person name="Goeker M."/>
        </authorList>
    </citation>
    <scope>NUCLEOTIDE SEQUENCE [LARGE SCALE GENOMIC DNA]</scope>
    <source>
        <strain evidence="15 16">DSM 100212</strain>
    </source>
</reference>
<feature type="transmembrane region" description="Helical" evidence="14">
    <location>
        <begin position="66"/>
        <end position="85"/>
    </location>
</feature>
<evidence type="ECO:0000256" key="2">
    <source>
        <dbReference type="ARBA" id="ARBA00005182"/>
    </source>
</evidence>
<feature type="transmembrane region" description="Helical" evidence="14">
    <location>
        <begin position="344"/>
        <end position="363"/>
    </location>
</feature>
<dbReference type="PIRSF" id="PIRSF016636">
    <property type="entry name" value="AlgI_DltB"/>
    <property type="match status" value="1"/>
</dbReference>
<feature type="transmembrane region" description="Helical" evidence="14">
    <location>
        <begin position="133"/>
        <end position="151"/>
    </location>
</feature>
<dbReference type="GO" id="GO:0005886">
    <property type="term" value="C:plasma membrane"/>
    <property type="evidence" value="ECO:0007669"/>
    <property type="project" value="UniProtKB-SubCell"/>
</dbReference>
<evidence type="ECO:0000256" key="9">
    <source>
        <dbReference type="ARBA" id="ARBA00022989"/>
    </source>
</evidence>
<evidence type="ECO:0000313" key="16">
    <source>
        <dbReference type="Proteomes" id="UP000238392"/>
    </source>
</evidence>
<feature type="transmembrane region" description="Helical" evidence="14">
    <location>
        <begin position="97"/>
        <end position="118"/>
    </location>
</feature>
<dbReference type="RefSeq" id="WP_106267797.1">
    <property type="nucleotide sequence ID" value="NZ_PVTQ01000017.1"/>
</dbReference>
<proteinExistence type="inferred from homology"/>